<dbReference type="PANTHER" id="PTHR11328:SF30">
    <property type="entry name" value="SPHINGOSINE-1-PHOSPHATE TRANSPORTER MFSD2B"/>
    <property type="match status" value="1"/>
</dbReference>
<evidence type="ECO:0000256" key="1">
    <source>
        <dbReference type="ARBA" id="ARBA00008335"/>
    </source>
</evidence>
<dbReference type="GO" id="GO:0016020">
    <property type="term" value="C:membrane"/>
    <property type="evidence" value="ECO:0007669"/>
    <property type="project" value="InterPro"/>
</dbReference>
<dbReference type="GO" id="GO:0015293">
    <property type="term" value="F:symporter activity"/>
    <property type="evidence" value="ECO:0007669"/>
    <property type="project" value="InterPro"/>
</dbReference>
<gene>
    <name evidence="3" type="primary">MFSD2B</name>
</gene>
<dbReference type="PANTHER" id="PTHR11328">
    <property type="entry name" value="MAJOR FACILITATOR SUPERFAMILY DOMAIN-CONTAINING PROTEIN"/>
    <property type="match status" value="1"/>
</dbReference>
<name>A0A8V0YC28_CHICK</name>
<evidence type="ECO:0000256" key="2">
    <source>
        <dbReference type="SAM" id="MobiDB-lite"/>
    </source>
</evidence>
<dbReference type="OrthoDB" id="197206at2759"/>
<protein>
    <submittedName>
        <fullName evidence="3">MFSD2 lysolipid transporter B, sphingolipid</fullName>
    </submittedName>
</protein>
<dbReference type="AlphaFoldDB" id="A0A8V0YC28"/>
<evidence type="ECO:0000313" key="3">
    <source>
        <dbReference type="Ensembl" id="ENSGALP00010013496.1"/>
    </source>
</evidence>
<reference evidence="3" key="3">
    <citation type="submission" date="2025-09" db="UniProtKB">
        <authorList>
            <consortium name="Ensembl"/>
        </authorList>
    </citation>
    <scope>IDENTIFICATION</scope>
    <source>
        <strain evidence="3">broiler</strain>
    </source>
</reference>
<reference evidence="3" key="1">
    <citation type="submission" date="2020-11" db="EMBL/GenBank/DDBJ databases">
        <title>Gallus gallus (Chicken) genome, bGalGal1, GRCg7b, maternal haplotype autosomes + Z &amp; W.</title>
        <authorList>
            <person name="Warren W."/>
            <person name="Formenti G."/>
            <person name="Fedrigo O."/>
            <person name="Haase B."/>
            <person name="Mountcastle J."/>
            <person name="Balacco J."/>
            <person name="Tracey A."/>
            <person name="Schneider V."/>
            <person name="Okimoto R."/>
            <person name="Cheng H."/>
            <person name="Hawken R."/>
            <person name="Howe K."/>
            <person name="Jarvis E.D."/>
        </authorList>
    </citation>
    <scope>NUCLEOTIDE SEQUENCE [LARGE SCALE GENOMIC DNA]</scope>
    <source>
        <strain evidence="3">Broiler</strain>
    </source>
</reference>
<accession>A0A8V0YC28</accession>
<feature type="region of interest" description="Disordered" evidence="2">
    <location>
        <begin position="24"/>
        <end position="49"/>
    </location>
</feature>
<sequence length="182" mass="19631">MPSSNVEGSDSMLLLLCSLRARRAGGEGRRPGCPFSSPPPRPGRAGVGRGCAVRSTMAEAARDSPERPAEEEHRLSVCSKLCYAIGGIPNQVAGSAASFSLQIYLLDIARITPFHASLVLFIGKASGAVSDPVAGFFISKSRWRKIGRLMPCYSKYHILLSPCFSAQTRKREILQQHTVSVI</sequence>
<dbReference type="GeneTree" id="ENSGT00390000005318"/>
<comment type="similarity">
    <text evidence="1">Belongs to the major facilitator superfamily.</text>
</comment>
<dbReference type="Proteomes" id="UP000000539">
    <property type="component" value="Chromosome 3"/>
</dbReference>
<proteinExistence type="inferred from homology"/>
<evidence type="ECO:0000313" key="4">
    <source>
        <dbReference type="Proteomes" id="UP000000539"/>
    </source>
</evidence>
<reference evidence="3" key="2">
    <citation type="submission" date="2025-08" db="UniProtKB">
        <authorList>
            <consortium name="Ensembl"/>
        </authorList>
    </citation>
    <scope>IDENTIFICATION</scope>
    <source>
        <strain evidence="3">broiler</strain>
    </source>
</reference>
<dbReference type="InterPro" id="IPR039672">
    <property type="entry name" value="MFS_2"/>
</dbReference>
<organism evidence="3 4">
    <name type="scientific">Gallus gallus</name>
    <name type="common">Chicken</name>
    <dbReference type="NCBI Taxonomy" id="9031"/>
    <lineage>
        <taxon>Eukaryota</taxon>
        <taxon>Metazoa</taxon>
        <taxon>Chordata</taxon>
        <taxon>Craniata</taxon>
        <taxon>Vertebrata</taxon>
        <taxon>Euteleostomi</taxon>
        <taxon>Archelosauria</taxon>
        <taxon>Archosauria</taxon>
        <taxon>Dinosauria</taxon>
        <taxon>Saurischia</taxon>
        <taxon>Theropoda</taxon>
        <taxon>Coelurosauria</taxon>
        <taxon>Aves</taxon>
        <taxon>Neognathae</taxon>
        <taxon>Galloanserae</taxon>
        <taxon>Galliformes</taxon>
        <taxon>Phasianidae</taxon>
        <taxon>Phasianinae</taxon>
        <taxon>Gallus</taxon>
    </lineage>
</organism>
<dbReference type="GO" id="GO:0008643">
    <property type="term" value="P:carbohydrate transport"/>
    <property type="evidence" value="ECO:0007669"/>
    <property type="project" value="InterPro"/>
</dbReference>
<keyword evidence="4" id="KW-1185">Reference proteome</keyword>
<dbReference type="Pfam" id="PF13347">
    <property type="entry name" value="MFS_2"/>
    <property type="match status" value="1"/>
</dbReference>
<dbReference type="Ensembl" id="ENSGALT00010023356.1">
    <property type="protein sequence ID" value="ENSGALP00010013496.1"/>
    <property type="gene ID" value="ENSGALG00010009780.1"/>
</dbReference>